<reference evidence="9 10" key="1">
    <citation type="submission" date="2018-11" db="EMBL/GenBank/DDBJ databases">
        <title>Genomic Encyclopedia of Type Strains, Phase IV (KMG-IV): sequencing the most valuable type-strain genomes for metagenomic binning, comparative biology and taxonomic classification.</title>
        <authorList>
            <person name="Goeker M."/>
        </authorList>
    </citation>
    <scope>NUCLEOTIDE SEQUENCE [LARGE SCALE GENOMIC DNA]</scope>
    <source>
        <strain evidence="9 10">DSM 5900</strain>
    </source>
</reference>
<keyword evidence="7" id="KW-0732">Signal</keyword>
<dbReference type="RefSeq" id="WP_148071369.1">
    <property type="nucleotide sequence ID" value="NZ_RJKX01000013.1"/>
</dbReference>
<proteinExistence type="inferred from homology"/>
<comment type="caution">
    <text evidence="9">The sequence shown here is derived from an EMBL/GenBank/DDBJ whole genome shotgun (WGS) entry which is preliminary data.</text>
</comment>
<organism evidence="9 10">
    <name type="scientific">Stella humosa</name>
    <dbReference type="NCBI Taxonomy" id="94"/>
    <lineage>
        <taxon>Bacteria</taxon>
        <taxon>Pseudomonadati</taxon>
        <taxon>Pseudomonadota</taxon>
        <taxon>Alphaproteobacteria</taxon>
        <taxon>Rhodospirillales</taxon>
        <taxon>Stellaceae</taxon>
        <taxon>Stella</taxon>
    </lineage>
</organism>
<dbReference type="Pfam" id="PF00082">
    <property type="entry name" value="Peptidase_S8"/>
    <property type="match status" value="1"/>
</dbReference>
<evidence type="ECO:0000256" key="2">
    <source>
        <dbReference type="ARBA" id="ARBA00022670"/>
    </source>
</evidence>
<keyword evidence="10" id="KW-1185">Reference proteome</keyword>
<feature type="signal peptide" evidence="7">
    <location>
        <begin position="1"/>
        <end position="32"/>
    </location>
</feature>
<dbReference type="InterPro" id="IPR036852">
    <property type="entry name" value="Peptidase_S8/S53_dom_sf"/>
</dbReference>
<feature type="region of interest" description="Disordered" evidence="6">
    <location>
        <begin position="63"/>
        <end position="139"/>
    </location>
</feature>
<feature type="region of interest" description="Disordered" evidence="6">
    <location>
        <begin position="180"/>
        <end position="213"/>
    </location>
</feature>
<feature type="region of interest" description="Disordered" evidence="6">
    <location>
        <begin position="558"/>
        <end position="593"/>
    </location>
</feature>
<dbReference type="InterPro" id="IPR050131">
    <property type="entry name" value="Peptidase_S8_subtilisin-like"/>
</dbReference>
<dbReference type="Proteomes" id="UP000278222">
    <property type="component" value="Unassembled WGS sequence"/>
</dbReference>
<dbReference type="InterPro" id="IPR015500">
    <property type="entry name" value="Peptidase_S8_subtilisin-rel"/>
</dbReference>
<evidence type="ECO:0000256" key="1">
    <source>
        <dbReference type="ARBA" id="ARBA00011073"/>
    </source>
</evidence>
<evidence type="ECO:0000256" key="7">
    <source>
        <dbReference type="SAM" id="SignalP"/>
    </source>
</evidence>
<dbReference type="PANTHER" id="PTHR43806">
    <property type="entry name" value="PEPTIDASE S8"/>
    <property type="match status" value="1"/>
</dbReference>
<feature type="active site" description="Charge relay system" evidence="5">
    <location>
        <position position="337"/>
    </location>
</feature>
<dbReference type="SUPFAM" id="SSF52743">
    <property type="entry name" value="Subtilisin-like"/>
    <property type="match status" value="1"/>
</dbReference>
<dbReference type="EMBL" id="RJKX01000013">
    <property type="protein sequence ID" value="ROP99853.1"/>
    <property type="molecule type" value="Genomic_DNA"/>
</dbReference>
<dbReference type="PROSITE" id="PS51892">
    <property type="entry name" value="SUBTILASE"/>
    <property type="match status" value="1"/>
</dbReference>
<evidence type="ECO:0000256" key="4">
    <source>
        <dbReference type="ARBA" id="ARBA00022825"/>
    </source>
</evidence>
<dbReference type="PANTHER" id="PTHR43806:SF11">
    <property type="entry name" value="CEREVISIN-RELATED"/>
    <property type="match status" value="1"/>
</dbReference>
<feature type="domain" description="Peptidase S8/S53" evidence="8">
    <location>
        <begin position="328"/>
        <end position="571"/>
    </location>
</feature>
<feature type="active site" description="Charge relay system" evidence="5">
    <location>
        <position position="523"/>
    </location>
</feature>
<evidence type="ECO:0000256" key="3">
    <source>
        <dbReference type="ARBA" id="ARBA00022801"/>
    </source>
</evidence>
<evidence type="ECO:0000313" key="10">
    <source>
        <dbReference type="Proteomes" id="UP000278222"/>
    </source>
</evidence>
<name>A0A3N1LXD7_9PROT</name>
<dbReference type="AlphaFoldDB" id="A0A3N1LXD7"/>
<dbReference type="GO" id="GO:0004252">
    <property type="term" value="F:serine-type endopeptidase activity"/>
    <property type="evidence" value="ECO:0007669"/>
    <property type="project" value="UniProtKB-UniRule"/>
</dbReference>
<evidence type="ECO:0000313" key="9">
    <source>
        <dbReference type="EMBL" id="ROP99853.1"/>
    </source>
</evidence>
<feature type="active site" description="Charge relay system" evidence="5">
    <location>
        <position position="368"/>
    </location>
</feature>
<dbReference type="PRINTS" id="PR00723">
    <property type="entry name" value="SUBTILISIN"/>
</dbReference>
<keyword evidence="2 5" id="KW-0645">Protease</keyword>
<evidence type="ECO:0000259" key="8">
    <source>
        <dbReference type="Pfam" id="PF00082"/>
    </source>
</evidence>
<dbReference type="GO" id="GO:0006508">
    <property type="term" value="P:proteolysis"/>
    <property type="evidence" value="ECO:0007669"/>
    <property type="project" value="UniProtKB-KW"/>
</dbReference>
<dbReference type="Gene3D" id="3.40.50.200">
    <property type="entry name" value="Peptidase S8/S53 domain"/>
    <property type="match status" value="1"/>
</dbReference>
<feature type="compositionally biased region" description="Pro residues" evidence="6">
    <location>
        <begin position="76"/>
        <end position="124"/>
    </location>
</feature>
<keyword evidence="3 5" id="KW-0378">Hydrolase</keyword>
<dbReference type="OrthoDB" id="5930286at2"/>
<keyword evidence="4 5" id="KW-0720">Serine protease</keyword>
<feature type="chain" id="PRO_5018131763" evidence="7">
    <location>
        <begin position="33"/>
        <end position="593"/>
    </location>
</feature>
<protein>
    <submittedName>
        <fullName evidence="9">Subtilase family protein</fullName>
    </submittedName>
</protein>
<feature type="compositionally biased region" description="Polar residues" evidence="6">
    <location>
        <begin position="581"/>
        <end position="593"/>
    </location>
</feature>
<accession>A0A3N1LXD7</accession>
<feature type="compositionally biased region" description="Pro residues" evidence="6">
    <location>
        <begin position="202"/>
        <end position="213"/>
    </location>
</feature>
<gene>
    <name evidence="9" type="ORF">EDC65_1644</name>
</gene>
<sequence>MKKPRRSHFQPLAGRLGPAAALVLAVTAPAEASDRLQWSDGDRAEWILADDPGPLADRQYILLAQTMPPGNDGGFPKPPPTNVPPDRVPPPPTRPPPVVPPGPQVPDTPDVPGPPPPAPPPIPLGKPQSPGAGGNVPVIPRPVPPAPVPPVPPAPVPPVPPPAVPPAPVPPPPVPPVMPPPGAPTGLVPAIERPVTQSPQPTDAPPPPMMPPPGSDDLAEALPDEVLILLHPGLGQTAADAIARDYAMGLAETIPLTILGTEAYRLLIVQTRPIGPLVDLLNLDPRIQIAQPNYRYRTMQTQPAPAGPLRQYALERLQAEQANRIARGQGVRVAVIDTRIDASHPALAGRLAGVIDVMGLAERDPGQHGTALAGIIAADGRLRGIAPQVQLLSVQAFTPDPKQAGSSTSSSDKIARAIDVAVDQGARVLNLSFAGPSDPIVGRMVRRSYERGAVIVAAVGNDGQEKTRFPAAFAEVIAVTATDARDRLYTQANRGSFVGVAAPGVDIVTTGPGGTFQSLSGTSMAAAYVSGVAALLLERNPGLTPAEVRALIEGSAQDLGAPGRDSEFGSGRVDAFRAVSRNGQTSQKPPAAK</sequence>
<evidence type="ECO:0000256" key="5">
    <source>
        <dbReference type="PROSITE-ProRule" id="PRU01240"/>
    </source>
</evidence>
<evidence type="ECO:0000256" key="6">
    <source>
        <dbReference type="SAM" id="MobiDB-lite"/>
    </source>
</evidence>
<dbReference type="InterPro" id="IPR000209">
    <property type="entry name" value="Peptidase_S8/S53_dom"/>
</dbReference>
<comment type="similarity">
    <text evidence="1 5">Belongs to the peptidase S8 family.</text>
</comment>